<gene>
    <name evidence="18" type="ORF">SAMN05421676_104215</name>
</gene>
<dbReference type="InterPro" id="IPR050123">
    <property type="entry name" value="Prok_molybdopt-oxidoreductase"/>
</dbReference>
<dbReference type="InterPro" id="IPR036010">
    <property type="entry name" value="2Fe-2S_ferredoxin-like_sf"/>
</dbReference>
<organism evidence="18 19">
    <name type="scientific">Salinibacillus kushneri</name>
    <dbReference type="NCBI Taxonomy" id="237682"/>
    <lineage>
        <taxon>Bacteria</taxon>
        <taxon>Bacillati</taxon>
        <taxon>Bacillota</taxon>
        <taxon>Bacilli</taxon>
        <taxon>Bacillales</taxon>
        <taxon>Bacillaceae</taxon>
        <taxon>Salinibacillus</taxon>
    </lineage>
</organism>
<evidence type="ECO:0000256" key="7">
    <source>
        <dbReference type="ARBA" id="ARBA00022723"/>
    </source>
</evidence>
<dbReference type="Gene3D" id="3.40.50.740">
    <property type="match status" value="1"/>
</dbReference>
<dbReference type="FunFam" id="2.20.25.90:FF:000001">
    <property type="entry name" value="Formate dehydrogenase subunit alpha"/>
    <property type="match status" value="1"/>
</dbReference>
<dbReference type="InterPro" id="IPR017896">
    <property type="entry name" value="4Fe4S_Fe-S-bd"/>
</dbReference>
<dbReference type="Pfam" id="PF00384">
    <property type="entry name" value="Molybdopterin"/>
    <property type="match status" value="1"/>
</dbReference>
<evidence type="ECO:0000259" key="17">
    <source>
        <dbReference type="PROSITE" id="PS51839"/>
    </source>
</evidence>
<dbReference type="PROSITE" id="PS51839">
    <property type="entry name" value="4FE4S_HC3"/>
    <property type="match status" value="1"/>
</dbReference>
<feature type="region of interest" description="Disordered" evidence="13">
    <location>
        <begin position="977"/>
        <end position="996"/>
    </location>
</feature>
<keyword evidence="5" id="KW-0500">Molybdenum</keyword>
<dbReference type="PANTHER" id="PTHR43105:SF14">
    <property type="entry name" value="FORMATE DEHYDROGENASE H"/>
    <property type="match status" value="1"/>
</dbReference>
<dbReference type="Gene3D" id="3.40.228.10">
    <property type="entry name" value="Dimethylsulfoxide Reductase, domain 2"/>
    <property type="match status" value="1"/>
</dbReference>
<dbReference type="PROSITE" id="PS51669">
    <property type="entry name" value="4FE4S_MOW_BIS_MGD"/>
    <property type="match status" value="1"/>
</dbReference>
<dbReference type="Proteomes" id="UP000199095">
    <property type="component" value="Unassembled WGS sequence"/>
</dbReference>
<dbReference type="PROSITE" id="PS51085">
    <property type="entry name" value="2FE2S_FER_2"/>
    <property type="match status" value="1"/>
</dbReference>
<evidence type="ECO:0000256" key="4">
    <source>
        <dbReference type="ARBA" id="ARBA00022485"/>
    </source>
</evidence>
<evidence type="ECO:0000256" key="9">
    <source>
        <dbReference type="ARBA" id="ARBA00023002"/>
    </source>
</evidence>
<dbReference type="OrthoDB" id="9805142at2"/>
<evidence type="ECO:0000313" key="19">
    <source>
        <dbReference type="Proteomes" id="UP000199095"/>
    </source>
</evidence>
<evidence type="ECO:0000256" key="8">
    <source>
        <dbReference type="ARBA" id="ARBA00022737"/>
    </source>
</evidence>
<dbReference type="Pfam" id="PF04879">
    <property type="entry name" value="Molybdop_Fe4S4"/>
    <property type="match status" value="1"/>
</dbReference>
<dbReference type="Pfam" id="PF12838">
    <property type="entry name" value="Fer4_7"/>
    <property type="match status" value="1"/>
</dbReference>
<dbReference type="PROSITE" id="PS00198">
    <property type="entry name" value="4FE4S_FER_1"/>
    <property type="match status" value="1"/>
</dbReference>
<dbReference type="Gene3D" id="2.40.40.20">
    <property type="match status" value="1"/>
</dbReference>
<dbReference type="RefSeq" id="WP_093133635.1">
    <property type="nucleotide sequence ID" value="NZ_FOHJ01000004.1"/>
</dbReference>
<dbReference type="GO" id="GO:0051539">
    <property type="term" value="F:4 iron, 4 sulfur cluster binding"/>
    <property type="evidence" value="ECO:0007669"/>
    <property type="project" value="UniProtKB-KW"/>
</dbReference>
<feature type="domain" description="4Fe-4S ferredoxin-type" evidence="15">
    <location>
        <begin position="186"/>
        <end position="215"/>
    </location>
</feature>
<dbReference type="InterPro" id="IPR019574">
    <property type="entry name" value="NADH_UbQ_OxRdtase_Gsu_4Fe4S-bd"/>
</dbReference>
<sequence length="996" mass="111855">MEENRFTLKINNQEVQAIEGQSILEAALENNMYIPGICSSQPDLGIGAIQTCDTCFVEVNGELKRACSTDAAPDMVVNSVSEPAKEAQLEGMSRILKNHELYCTVCDNNNGNCVVHNTAEYLELDHQKYEFTPKPYPPDNSHPFYRYEPDQCILCGLCVEACQDLQVSEVLSIDWDREQPRVIWDDDVPIDQSSCVSCGHCVSVCPCNALMEKSMLGEAGYMTDIPKNILEPMIDLTKEVEPGYQEIFTISNVEATMREERINKTKTVCTYCGVGCSFEVWTKGRDILKVQPSSDAPVNGISTCVKGKFGWDFVNSEERLTKPLIRKGDKFYEATWDEALSLMADKFTEIKEKEGSDSLGFIASSKCTNEENYLFQKLARSVFQTNNIDNCSRYCQTPASAGLMRTVGIGGDSGTIEDIATADLVMVVGANPSESHPVLATRVKRAHKLHGQKLIVSDLRKNEMADRSDLYLHPKPGSDLVWISAVTKYIIDQGWESKDFLEESVNNVDEFKQSLQKFTLEYAEEHAGLSKDTLIKVAEMIHESNGTCILWAMGVTQHMGGTDTSTAIANLLLVTGNFGKPGAGAYPLRGHNNVQGASDFGTMPNFLPGYEPVENDEVRSRYEQAWGTSIPKHPGLNNHQIVEAITDGSVKGMYLFGEEMALVDSNINYVHEAFEKLDFFVVQDIFFSKTAQFADVVLPAAPSLEKEGTFTNTERRIQRFYQVLDPLDDCKPDWKIFQDMANKMGANWKYEHPSDIMDEVAKLAPVFAGVSYDRMEGWDSQVWPVKPNGESTPLLYTERFKFLDGKARLYPVDWTPPFEMGDEFDLHLNNGRLLEQFHEGNMTNKSEGINHKVKNPWLEVSHELAKERNLESGSLVRLTSPYGKIKVRVLVTNRVTGNELYLPMNTTENIKAVNKLTSSYYDKDTHTPNYKETQVRMELLEKAGEPPLPAHNHRFGNPQPHIGVEVEKKWNRKDFTSVPETLKSEGSYHGKSNHAN</sequence>
<evidence type="ECO:0000256" key="3">
    <source>
        <dbReference type="ARBA" id="ARBA00007023"/>
    </source>
</evidence>
<protein>
    <submittedName>
        <fullName evidence="18">Formate dehydrogenase major subunit</fullName>
    </submittedName>
</protein>
<comment type="cofactor">
    <cofactor evidence="1">
        <name>Mo-bis(molybdopterin guanine dinucleotide)</name>
        <dbReference type="ChEBI" id="CHEBI:60539"/>
    </cofactor>
</comment>
<dbReference type="Pfam" id="PF13510">
    <property type="entry name" value="Fer2_4"/>
    <property type="match status" value="1"/>
</dbReference>
<comment type="cofactor">
    <cofactor evidence="2">
        <name>[4Fe-4S] cluster</name>
        <dbReference type="ChEBI" id="CHEBI:49883"/>
    </cofactor>
</comment>
<dbReference type="STRING" id="237682.SAMN05421676_104215"/>
<feature type="domain" description="2Fe-2S ferredoxin-type" evidence="14">
    <location>
        <begin position="4"/>
        <end position="83"/>
    </location>
</feature>
<dbReference type="SMART" id="SM00929">
    <property type="entry name" value="NADH-G_4Fe-4S_3"/>
    <property type="match status" value="1"/>
</dbReference>
<evidence type="ECO:0000259" key="16">
    <source>
        <dbReference type="PROSITE" id="PS51669"/>
    </source>
</evidence>
<dbReference type="GO" id="GO:0022904">
    <property type="term" value="P:respiratory electron transport chain"/>
    <property type="evidence" value="ECO:0007669"/>
    <property type="project" value="TreeGrafter"/>
</dbReference>
<dbReference type="NCBIfam" id="TIGR01591">
    <property type="entry name" value="Fdh-alpha"/>
    <property type="match status" value="1"/>
</dbReference>
<dbReference type="GO" id="GO:0003954">
    <property type="term" value="F:NADH dehydrogenase activity"/>
    <property type="evidence" value="ECO:0007669"/>
    <property type="project" value="TreeGrafter"/>
</dbReference>
<name>A0A1I0DXL7_9BACI</name>
<dbReference type="InterPro" id="IPR017900">
    <property type="entry name" value="4Fe4S_Fe_S_CS"/>
</dbReference>
<evidence type="ECO:0000256" key="12">
    <source>
        <dbReference type="ARBA" id="ARBA00034078"/>
    </source>
</evidence>
<dbReference type="GO" id="GO:0046872">
    <property type="term" value="F:metal ion binding"/>
    <property type="evidence" value="ECO:0007669"/>
    <property type="project" value="UniProtKB-KW"/>
</dbReference>
<evidence type="ECO:0000256" key="13">
    <source>
        <dbReference type="SAM" id="MobiDB-lite"/>
    </source>
</evidence>
<dbReference type="SUPFAM" id="SSF54862">
    <property type="entry name" value="4Fe-4S ferredoxins"/>
    <property type="match status" value="1"/>
</dbReference>
<dbReference type="PROSITE" id="PS51379">
    <property type="entry name" value="4FE4S_FER_2"/>
    <property type="match status" value="2"/>
</dbReference>
<dbReference type="CDD" id="cd02753">
    <property type="entry name" value="MopB_Formate-Dh-H"/>
    <property type="match status" value="1"/>
</dbReference>
<dbReference type="SUPFAM" id="SSF54292">
    <property type="entry name" value="2Fe-2S ferredoxin-like"/>
    <property type="match status" value="1"/>
</dbReference>
<dbReference type="FunFam" id="2.40.40.20:FF:000005">
    <property type="entry name" value="Periplasmic nitrate reductase"/>
    <property type="match status" value="1"/>
</dbReference>
<dbReference type="Gene3D" id="3.10.20.740">
    <property type="match status" value="1"/>
</dbReference>
<dbReference type="PANTHER" id="PTHR43105">
    <property type="entry name" value="RESPIRATORY NITRATE REDUCTASE"/>
    <property type="match status" value="1"/>
</dbReference>
<proteinExistence type="inferred from homology"/>
<dbReference type="InterPro" id="IPR006656">
    <property type="entry name" value="Mopterin_OxRdtase"/>
</dbReference>
<evidence type="ECO:0000259" key="15">
    <source>
        <dbReference type="PROSITE" id="PS51379"/>
    </source>
</evidence>
<dbReference type="Pfam" id="PF10588">
    <property type="entry name" value="NADH-G_4Fe-4S_3"/>
    <property type="match status" value="1"/>
</dbReference>
<dbReference type="GO" id="GO:0051537">
    <property type="term" value="F:2 iron, 2 sulfur cluster binding"/>
    <property type="evidence" value="ECO:0007669"/>
    <property type="project" value="UniProtKB-KW"/>
</dbReference>
<evidence type="ECO:0000256" key="5">
    <source>
        <dbReference type="ARBA" id="ARBA00022505"/>
    </source>
</evidence>
<dbReference type="Pfam" id="PF01568">
    <property type="entry name" value="Molydop_binding"/>
    <property type="match status" value="1"/>
</dbReference>
<evidence type="ECO:0000256" key="11">
    <source>
        <dbReference type="ARBA" id="ARBA00023014"/>
    </source>
</evidence>
<dbReference type="InterPro" id="IPR006478">
    <property type="entry name" value="Formate_DH_asu"/>
</dbReference>
<dbReference type="GO" id="GO:0015942">
    <property type="term" value="P:formate metabolic process"/>
    <property type="evidence" value="ECO:0007669"/>
    <property type="project" value="InterPro"/>
</dbReference>
<feature type="domain" description="4Fe-4S ferredoxin-type" evidence="15">
    <location>
        <begin position="143"/>
        <end position="173"/>
    </location>
</feature>
<evidence type="ECO:0000259" key="14">
    <source>
        <dbReference type="PROSITE" id="PS51085"/>
    </source>
</evidence>
<dbReference type="PIRSF" id="PIRSF036643">
    <property type="entry name" value="FDH_alpha"/>
    <property type="match status" value="1"/>
</dbReference>
<dbReference type="SUPFAM" id="SSF53706">
    <property type="entry name" value="Formate dehydrogenase/DMSO reductase, domains 1-3"/>
    <property type="match status" value="1"/>
</dbReference>
<evidence type="ECO:0000256" key="2">
    <source>
        <dbReference type="ARBA" id="ARBA00001966"/>
    </source>
</evidence>
<feature type="domain" description="4Fe-4S Mo/W bis-MGD-type" evidence="16">
    <location>
        <begin position="262"/>
        <end position="318"/>
    </location>
</feature>
<evidence type="ECO:0000256" key="6">
    <source>
        <dbReference type="ARBA" id="ARBA00022714"/>
    </source>
</evidence>
<dbReference type="GO" id="GO:0016020">
    <property type="term" value="C:membrane"/>
    <property type="evidence" value="ECO:0007669"/>
    <property type="project" value="TreeGrafter"/>
</dbReference>
<accession>A0A1I0DXL7</accession>
<dbReference type="GO" id="GO:0043546">
    <property type="term" value="F:molybdopterin cofactor binding"/>
    <property type="evidence" value="ECO:0007669"/>
    <property type="project" value="InterPro"/>
</dbReference>
<keyword evidence="7" id="KW-0479">Metal-binding</keyword>
<reference evidence="19" key="1">
    <citation type="submission" date="2016-10" db="EMBL/GenBank/DDBJ databases">
        <authorList>
            <person name="Varghese N."/>
            <person name="Submissions S."/>
        </authorList>
    </citation>
    <scope>NUCLEOTIDE SEQUENCE [LARGE SCALE GENOMIC DNA]</scope>
    <source>
        <strain evidence="19">CGMCC 1.3566</strain>
    </source>
</reference>
<dbReference type="AlphaFoldDB" id="A0A1I0DXL7"/>
<dbReference type="InterPro" id="IPR041924">
    <property type="entry name" value="Formate_Dh-H_N"/>
</dbReference>
<dbReference type="EMBL" id="FOHJ01000004">
    <property type="protein sequence ID" value="SET37422.1"/>
    <property type="molecule type" value="Genomic_DNA"/>
</dbReference>
<dbReference type="Gene3D" id="3.30.70.20">
    <property type="match status" value="1"/>
</dbReference>
<dbReference type="FunFam" id="3.10.20.740:FF:000003">
    <property type="entry name" value="Formate dehydrogenase subunit alpha"/>
    <property type="match status" value="1"/>
</dbReference>
<dbReference type="InterPro" id="IPR001041">
    <property type="entry name" value="2Fe-2S_ferredoxin-type"/>
</dbReference>
<keyword evidence="6" id="KW-0001">2Fe-2S</keyword>
<keyword evidence="10" id="KW-0408">Iron</keyword>
<comment type="similarity">
    <text evidence="3">In the C-terminal section; belongs to the prokaryotic molybdopterin-containing oxidoreductase family.</text>
</comment>
<keyword evidence="8" id="KW-0677">Repeat</keyword>
<dbReference type="InterPro" id="IPR006963">
    <property type="entry name" value="Mopterin_OxRdtase_4Fe-4S_dom"/>
</dbReference>
<dbReference type="InterPro" id="IPR009010">
    <property type="entry name" value="Asp_de-COase-like_dom_sf"/>
</dbReference>
<dbReference type="FunFam" id="3.30.70.20:FF:000032">
    <property type="entry name" value="Formate dehydrogenase, alpha subunit"/>
    <property type="match status" value="1"/>
</dbReference>
<dbReference type="GO" id="GO:0008863">
    <property type="term" value="F:formate dehydrogenase (NAD+) activity"/>
    <property type="evidence" value="ECO:0007669"/>
    <property type="project" value="InterPro"/>
</dbReference>
<keyword evidence="19" id="KW-1185">Reference proteome</keyword>
<dbReference type="InterPro" id="IPR006657">
    <property type="entry name" value="MoPterin_dinucl-bd_dom"/>
</dbReference>
<dbReference type="SMART" id="SM00926">
    <property type="entry name" value="Molybdop_Fe4S4"/>
    <property type="match status" value="1"/>
</dbReference>
<keyword evidence="9" id="KW-0560">Oxidoreductase</keyword>
<keyword evidence="4" id="KW-0004">4Fe-4S</keyword>
<dbReference type="FunFam" id="3.40.228.10:FF:000002">
    <property type="entry name" value="Formate dehydrogenase subunit alpha"/>
    <property type="match status" value="1"/>
</dbReference>
<keyword evidence="11" id="KW-0411">Iron-sulfur</keyword>
<evidence type="ECO:0000256" key="1">
    <source>
        <dbReference type="ARBA" id="ARBA00001942"/>
    </source>
</evidence>
<evidence type="ECO:0000313" key="18">
    <source>
        <dbReference type="EMBL" id="SET37422.1"/>
    </source>
</evidence>
<comment type="cofactor">
    <cofactor evidence="12">
        <name>[2Fe-2S] cluster</name>
        <dbReference type="ChEBI" id="CHEBI:190135"/>
    </cofactor>
</comment>
<evidence type="ECO:0000256" key="10">
    <source>
        <dbReference type="ARBA" id="ARBA00023004"/>
    </source>
</evidence>
<feature type="domain" description="4Fe-4S His(Cys)3-ligated-type" evidence="17">
    <location>
        <begin position="83"/>
        <end position="123"/>
    </location>
</feature>
<dbReference type="SUPFAM" id="SSF50692">
    <property type="entry name" value="ADC-like"/>
    <property type="match status" value="1"/>
</dbReference>
<dbReference type="Gene3D" id="2.20.25.90">
    <property type="entry name" value="ADC-like domains"/>
    <property type="match status" value="1"/>
</dbReference>